<keyword evidence="11" id="KW-1185">Reference proteome</keyword>
<dbReference type="STRING" id="445710.ATSB10_26010"/>
<feature type="domain" description="MacB-like periplasmic core" evidence="9">
    <location>
        <begin position="21"/>
        <end position="253"/>
    </location>
</feature>
<dbReference type="KEGG" id="dtx:ATSB10_26010"/>
<dbReference type="OrthoDB" id="9770036at2"/>
<comment type="subcellular location">
    <subcellularLocation>
        <location evidence="1">Cell membrane</location>
        <topology evidence="1">Multi-pass membrane protein</topology>
    </subcellularLocation>
</comment>
<evidence type="ECO:0000313" key="11">
    <source>
        <dbReference type="Proteomes" id="UP000077255"/>
    </source>
</evidence>
<evidence type="ECO:0000256" key="6">
    <source>
        <dbReference type="ARBA" id="ARBA00038076"/>
    </source>
</evidence>
<dbReference type="RefSeq" id="WP_063673146.1">
    <property type="nucleotide sequence ID" value="NZ_CP014841.1"/>
</dbReference>
<proteinExistence type="inferred from homology"/>
<reference evidence="10 11" key="1">
    <citation type="submission" date="2016-02" db="EMBL/GenBank/DDBJ databases">
        <title>Complete genome sequencing and analysis of ATSB10, Dyella thiooxydans isolated from rhizosphere soil of sunflower (Helianthus annuus L.).</title>
        <authorList>
            <person name="Lee Y."/>
            <person name="Hwangbo K."/>
            <person name="Chung H."/>
            <person name="Yoo J."/>
            <person name="Kim K.Y."/>
            <person name="Sa T.M."/>
            <person name="Um Y."/>
            <person name="Madhaiyan M."/>
        </authorList>
    </citation>
    <scope>NUCLEOTIDE SEQUENCE [LARGE SCALE GENOMIC DNA]</scope>
    <source>
        <strain evidence="10 11">ATSB10</strain>
    </source>
</reference>
<evidence type="ECO:0000256" key="7">
    <source>
        <dbReference type="SAM" id="Phobius"/>
    </source>
</evidence>
<dbReference type="InterPro" id="IPR025857">
    <property type="entry name" value="MacB_PCD"/>
</dbReference>
<dbReference type="EMBL" id="CP014841">
    <property type="protein sequence ID" value="AND70055.1"/>
    <property type="molecule type" value="Genomic_DNA"/>
</dbReference>
<dbReference type="AlphaFoldDB" id="A0A161JD85"/>
<feature type="transmembrane region" description="Helical" evidence="7">
    <location>
        <begin position="21"/>
        <end position="41"/>
    </location>
</feature>
<dbReference type="GO" id="GO:0022857">
    <property type="term" value="F:transmembrane transporter activity"/>
    <property type="evidence" value="ECO:0007669"/>
    <property type="project" value="TreeGrafter"/>
</dbReference>
<feature type="transmembrane region" description="Helical" evidence="7">
    <location>
        <begin position="284"/>
        <end position="313"/>
    </location>
</feature>
<dbReference type="Pfam" id="PF02687">
    <property type="entry name" value="FtsX"/>
    <property type="match status" value="1"/>
</dbReference>
<dbReference type="PATRIC" id="fig|445710.3.peg.2593"/>
<dbReference type="InterPro" id="IPR050250">
    <property type="entry name" value="Macrolide_Exporter_MacB"/>
</dbReference>
<protein>
    <submittedName>
        <fullName evidence="10">ABC transporter permease</fullName>
    </submittedName>
</protein>
<evidence type="ECO:0000256" key="4">
    <source>
        <dbReference type="ARBA" id="ARBA00022989"/>
    </source>
</evidence>
<keyword evidence="4 7" id="KW-1133">Transmembrane helix</keyword>
<evidence type="ECO:0000259" key="9">
    <source>
        <dbReference type="Pfam" id="PF12704"/>
    </source>
</evidence>
<evidence type="ECO:0000256" key="2">
    <source>
        <dbReference type="ARBA" id="ARBA00022475"/>
    </source>
</evidence>
<keyword evidence="2" id="KW-1003">Cell membrane</keyword>
<dbReference type="Pfam" id="PF12704">
    <property type="entry name" value="MacB_PCD"/>
    <property type="match status" value="1"/>
</dbReference>
<evidence type="ECO:0000256" key="1">
    <source>
        <dbReference type="ARBA" id="ARBA00004651"/>
    </source>
</evidence>
<name>A0A161JD85_9GAMM</name>
<evidence type="ECO:0000313" key="10">
    <source>
        <dbReference type="EMBL" id="AND70055.1"/>
    </source>
</evidence>
<dbReference type="PANTHER" id="PTHR30572:SF4">
    <property type="entry name" value="ABC TRANSPORTER PERMEASE YTRF"/>
    <property type="match status" value="1"/>
</dbReference>
<dbReference type="PANTHER" id="PTHR30572">
    <property type="entry name" value="MEMBRANE COMPONENT OF TRANSPORTER-RELATED"/>
    <property type="match status" value="1"/>
</dbReference>
<evidence type="ECO:0000259" key="8">
    <source>
        <dbReference type="Pfam" id="PF02687"/>
    </source>
</evidence>
<keyword evidence="5 7" id="KW-0472">Membrane</keyword>
<feature type="domain" description="ABC3 transporter permease C-terminal" evidence="8">
    <location>
        <begin position="291"/>
        <end position="403"/>
    </location>
</feature>
<dbReference type="InterPro" id="IPR003838">
    <property type="entry name" value="ABC3_permease_C"/>
</dbReference>
<feature type="transmembrane region" description="Helical" evidence="7">
    <location>
        <begin position="340"/>
        <end position="365"/>
    </location>
</feature>
<accession>A0A161JD85</accession>
<evidence type="ECO:0000256" key="3">
    <source>
        <dbReference type="ARBA" id="ARBA00022692"/>
    </source>
</evidence>
<evidence type="ECO:0000256" key="5">
    <source>
        <dbReference type="ARBA" id="ARBA00023136"/>
    </source>
</evidence>
<sequence>MMLSPAWREAVEALARRKLRTLLTLLGMIFGVAAIVAMQGVGEGSRREALKLVESLGLHNLIVEAKPQDQDSLKEIRARSLGLSEADARAALLVVPGAERYAAEKRVHRWAVFSDDGQSTAEVSGITPDYFRLAALRVARGRALDAHDNDSLAAVAVLGAQAAHDLFPDGKALGRLVKVNQVWLRVVGVLADRDLGQDKFEGVSLGADANRVFVPLQSAHARFRFQPMEDPVDRFLLQLKDPDTLAAGARVLTQVLDQRHAGAADYRMIVPQQLYRQNQKTQRIFSIVMGSIAGVSLLVGGIGIMNIMLANVLERRREIGLLRAIGARRGDIVKRFLREAVVICTSGAVIGLVFGALLAYAIAVFAGWKVAWQPVGVLASAVACVLIGLAFSIYPARQAAALDPIAAIRDE</sequence>
<gene>
    <name evidence="10" type="ORF">ATSB10_26010</name>
</gene>
<dbReference type="Proteomes" id="UP000077255">
    <property type="component" value="Chromosome"/>
</dbReference>
<dbReference type="GO" id="GO:0005886">
    <property type="term" value="C:plasma membrane"/>
    <property type="evidence" value="ECO:0007669"/>
    <property type="project" value="UniProtKB-SubCell"/>
</dbReference>
<comment type="similarity">
    <text evidence="6">Belongs to the ABC-4 integral membrane protein family.</text>
</comment>
<keyword evidence="3 7" id="KW-0812">Transmembrane</keyword>
<feature type="transmembrane region" description="Helical" evidence="7">
    <location>
        <begin position="371"/>
        <end position="394"/>
    </location>
</feature>
<organism evidence="10 11">
    <name type="scientific">Dyella thiooxydans</name>
    <dbReference type="NCBI Taxonomy" id="445710"/>
    <lineage>
        <taxon>Bacteria</taxon>
        <taxon>Pseudomonadati</taxon>
        <taxon>Pseudomonadota</taxon>
        <taxon>Gammaproteobacteria</taxon>
        <taxon>Lysobacterales</taxon>
        <taxon>Rhodanobacteraceae</taxon>
        <taxon>Dyella</taxon>
    </lineage>
</organism>